<keyword evidence="2" id="KW-1185">Reference proteome</keyword>
<proteinExistence type="predicted"/>
<gene>
    <name evidence="1" type="ORF">GCM10007940_48150</name>
</gene>
<name>A0AA37SUU1_9BACT</name>
<reference evidence="1" key="2">
    <citation type="submission" date="2023-01" db="EMBL/GenBank/DDBJ databases">
        <title>Draft genome sequence of Portibacter lacus strain NBRC 108769.</title>
        <authorList>
            <person name="Sun Q."/>
            <person name="Mori K."/>
        </authorList>
    </citation>
    <scope>NUCLEOTIDE SEQUENCE</scope>
    <source>
        <strain evidence="1">NBRC 108769</strain>
    </source>
</reference>
<comment type="caution">
    <text evidence="1">The sequence shown here is derived from an EMBL/GenBank/DDBJ whole genome shotgun (WGS) entry which is preliminary data.</text>
</comment>
<protein>
    <submittedName>
        <fullName evidence="1">Uncharacterized protein</fullName>
    </submittedName>
</protein>
<dbReference type="AlphaFoldDB" id="A0AA37SUU1"/>
<dbReference type="EMBL" id="BSOH01000037">
    <property type="protein sequence ID" value="GLR20199.1"/>
    <property type="molecule type" value="Genomic_DNA"/>
</dbReference>
<reference evidence="1" key="1">
    <citation type="journal article" date="2014" name="Int. J. Syst. Evol. Microbiol.">
        <title>Complete genome sequence of Corynebacterium casei LMG S-19264T (=DSM 44701T), isolated from a smear-ripened cheese.</title>
        <authorList>
            <consortium name="US DOE Joint Genome Institute (JGI-PGF)"/>
            <person name="Walter F."/>
            <person name="Albersmeier A."/>
            <person name="Kalinowski J."/>
            <person name="Ruckert C."/>
        </authorList>
    </citation>
    <scope>NUCLEOTIDE SEQUENCE</scope>
    <source>
        <strain evidence="1">NBRC 108769</strain>
    </source>
</reference>
<evidence type="ECO:0000313" key="1">
    <source>
        <dbReference type="EMBL" id="GLR20199.1"/>
    </source>
</evidence>
<dbReference type="Proteomes" id="UP001156666">
    <property type="component" value="Unassembled WGS sequence"/>
</dbReference>
<evidence type="ECO:0000313" key="2">
    <source>
        <dbReference type="Proteomes" id="UP001156666"/>
    </source>
</evidence>
<sequence length="57" mass="6526">MHIAQSNGIICQLIWMLKDCSYSSKVNKSEIAGKYVAQFDIIDNLKFSSFDYLMKTS</sequence>
<accession>A0AA37SUU1</accession>
<organism evidence="1 2">
    <name type="scientific">Portibacter lacus</name>
    <dbReference type="NCBI Taxonomy" id="1099794"/>
    <lineage>
        <taxon>Bacteria</taxon>
        <taxon>Pseudomonadati</taxon>
        <taxon>Bacteroidota</taxon>
        <taxon>Saprospiria</taxon>
        <taxon>Saprospirales</taxon>
        <taxon>Haliscomenobacteraceae</taxon>
        <taxon>Portibacter</taxon>
    </lineage>
</organism>